<accession>A0ABU0QA28</accession>
<feature type="domain" description="Rhamnogalacturonan lyase family 11 C-terminal" evidence="2">
    <location>
        <begin position="1"/>
        <end position="33"/>
    </location>
</feature>
<dbReference type="Pfam" id="PF21348">
    <property type="entry name" value="RGL11_C"/>
    <property type="match status" value="1"/>
</dbReference>
<dbReference type="Proteomes" id="UP001243364">
    <property type="component" value="Unassembled WGS sequence"/>
</dbReference>
<keyword evidence="4" id="KW-1185">Reference proteome</keyword>
<sequence length="38" mass="4186">MYRTGLARQNTAYNQSPHPSFFLGDGMATAPRPAVYTP</sequence>
<dbReference type="InterPro" id="IPR049366">
    <property type="entry name" value="RGL11_C"/>
</dbReference>
<evidence type="ECO:0000313" key="3">
    <source>
        <dbReference type="EMBL" id="MDQ0687516.1"/>
    </source>
</evidence>
<reference evidence="3 4" key="1">
    <citation type="submission" date="2023-07" db="EMBL/GenBank/DDBJ databases">
        <title>Comparative genomics of wheat-associated soil bacteria to identify genetic determinants of phenazine resistance.</title>
        <authorList>
            <person name="Mouncey N."/>
        </authorList>
    </citation>
    <scope>NUCLEOTIDE SEQUENCE [LARGE SCALE GENOMIC DNA]</scope>
    <source>
        <strain evidence="3 4">W4I19-2</strain>
    </source>
</reference>
<feature type="region of interest" description="Disordered" evidence="1">
    <location>
        <begin position="1"/>
        <end position="38"/>
    </location>
</feature>
<evidence type="ECO:0000313" key="4">
    <source>
        <dbReference type="Proteomes" id="UP001243364"/>
    </source>
</evidence>
<evidence type="ECO:0000256" key="1">
    <source>
        <dbReference type="SAM" id="MobiDB-lite"/>
    </source>
</evidence>
<protein>
    <recommendedName>
        <fullName evidence="2">Rhamnogalacturonan lyase family 11 C-terminal domain-containing protein</fullName>
    </recommendedName>
</protein>
<dbReference type="EMBL" id="JAUSYA010000001">
    <property type="protein sequence ID" value="MDQ0687516.1"/>
    <property type="molecule type" value="Genomic_DNA"/>
</dbReference>
<organism evidence="3 4">
    <name type="scientific">Streptomyces achromogenes</name>
    <dbReference type="NCBI Taxonomy" id="67255"/>
    <lineage>
        <taxon>Bacteria</taxon>
        <taxon>Bacillati</taxon>
        <taxon>Actinomycetota</taxon>
        <taxon>Actinomycetes</taxon>
        <taxon>Kitasatosporales</taxon>
        <taxon>Streptomycetaceae</taxon>
        <taxon>Streptomyces</taxon>
    </lineage>
</organism>
<comment type="caution">
    <text evidence="3">The sequence shown here is derived from an EMBL/GenBank/DDBJ whole genome shotgun (WGS) entry which is preliminary data.</text>
</comment>
<feature type="compositionally biased region" description="Polar residues" evidence="1">
    <location>
        <begin position="7"/>
        <end position="18"/>
    </location>
</feature>
<name>A0ABU0QA28_STRAH</name>
<gene>
    <name evidence="3" type="ORF">QFZ56_006479</name>
</gene>
<proteinExistence type="predicted"/>
<evidence type="ECO:0000259" key="2">
    <source>
        <dbReference type="Pfam" id="PF21348"/>
    </source>
</evidence>